<gene>
    <name evidence="2" type="ORF">A3L08_00480</name>
</gene>
<dbReference type="PANTHER" id="PTHR37291">
    <property type="entry name" value="5-METHYLCYTOSINE-SPECIFIC RESTRICTION ENZYME B"/>
    <property type="match status" value="1"/>
</dbReference>
<dbReference type="AlphaFoldDB" id="A0A218P9Y3"/>
<dbReference type="InterPro" id="IPR011704">
    <property type="entry name" value="ATPase_dyneun-rel_AAA"/>
</dbReference>
<evidence type="ECO:0000313" key="2">
    <source>
        <dbReference type="EMBL" id="ASJ07601.1"/>
    </source>
</evidence>
<dbReference type="OrthoDB" id="9837at2157"/>
<dbReference type="InterPro" id="IPR003593">
    <property type="entry name" value="AAA+_ATPase"/>
</dbReference>
<dbReference type="Gene3D" id="3.40.50.300">
    <property type="entry name" value="P-loop containing nucleotide triphosphate hydrolases"/>
    <property type="match status" value="1"/>
</dbReference>
<dbReference type="InterPro" id="IPR052934">
    <property type="entry name" value="Methyl-DNA_Rec/Restrict_Enz"/>
</dbReference>
<organism evidence="2 3">
    <name type="scientific">Thermococcus pacificus</name>
    <dbReference type="NCBI Taxonomy" id="71998"/>
    <lineage>
        <taxon>Archaea</taxon>
        <taxon>Methanobacteriati</taxon>
        <taxon>Methanobacteriota</taxon>
        <taxon>Thermococci</taxon>
        <taxon>Thermococcales</taxon>
        <taxon>Thermococcaceae</taxon>
        <taxon>Thermococcus</taxon>
    </lineage>
</organism>
<dbReference type="KEGG" id="tpaf:A3L08_00480"/>
<dbReference type="Proteomes" id="UP000197418">
    <property type="component" value="Chromosome"/>
</dbReference>
<evidence type="ECO:0000313" key="3">
    <source>
        <dbReference type="Proteomes" id="UP000197418"/>
    </source>
</evidence>
<feature type="domain" description="AAA+ ATPase" evidence="1">
    <location>
        <begin position="30"/>
        <end position="208"/>
    </location>
</feature>
<dbReference type="EMBL" id="CP015102">
    <property type="protein sequence ID" value="ASJ07601.1"/>
    <property type="molecule type" value="Genomic_DNA"/>
</dbReference>
<dbReference type="SUPFAM" id="SSF52540">
    <property type="entry name" value="P-loop containing nucleoside triphosphate hydrolases"/>
    <property type="match status" value="1"/>
</dbReference>
<dbReference type="SMART" id="SM00382">
    <property type="entry name" value="AAA"/>
    <property type="match status" value="1"/>
</dbReference>
<dbReference type="InterPro" id="IPR027417">
    <property type="entry name" value="P-loop_NTPase"/>
</dbReference>
<evidence type="ECO:0000259" key="1">
    <source>
        <dbReference type="SMART" id="SM00382"/>
    </source>
</evidence>
<keyword evidence="3" id="KW-1185">Reference proteome</keyword>
<name>A0A218P9Y3_9EURY</name>
<dbReference type="GO" id="GO:0005524">
    <property type="term" value="F:ATP binding"/>
    <property type="evidence" value="ECO:0007669"/>
    <property type="project" value="InterPro"/>
</dbReference>
<dbReference type="Pfam" id="PF07728">
    <property type="entry name" value="AAA_5"/>
    <property type="match status" value="1"/>
</dbReference>
<proteinExistence type="predicted"/>
<accession>A0A218P9Y3</accession>
<dbReference type="GO" id="GO:0016887">
    <property type="term" value="F:ATP hydrolysis activity"/>
    <property type="evidence" value="ECO:0007669"/>
    <property type="project" value="InterPro"/>
</dbReference>
<sequence>MVIKLDEYFTSKGYLYPSYLIAQFYTALKTKGFVILSGLTGTGKTKIAQELAELLDDSGKNFLFLSVRPDWRDSKALLGYYNPLNGKYHKTKLLEFILEAKRDYEQNRGDAKPYFVLLDEMNLAHVEYYFADFLSVLESGRDEDGFTREPLKLHGVDKVEEEGIPKEIYLPPNLYIIGTVNMDETTYAFSPKVLDRAFVVEFHDVDLEGYPPETDEPTLEAIESLRRTILKDLKGPNGKFLSRSKDELNEAVREFKGKHLDYREILITLNKALEPYDMHFGYRVVDEIALFFKSTKESEEAGIVEFENDDEIFDLALLMKVLPKFHGNRKKLEKPLKEALKLCLAKDSGLKVNELRSADIVEILGDWENQKTNFRFKHTARKVLRMLRQLYEIGFASFS</sequence>
<reference evidence="2 3" key="1">
    <citation type="submission" date="2016-04" db="EMBL/GenBank/DDBJ databases">
        <title>Complete genome sequence of Thermococcus pacificus type strain P4.</title>
        <authorList>
            <person name="Oger P.M."/>
        </authorList>
    </citation>
    <scope>NUCLEOTIDE SEQUENCE [LARGE SCALE GENOMIC DNA]</scope>
    <source>
        <strain evidence="2 3">P-4</strain>
    </source>
</reference>
<protein>
    <recommendedName>
        <fullName evidence="1">AAA+ ATPase domain-containing protein</fullName>
    </recommendedName>
</protein>
<dbReference type="PANTHER" id="PTHR37291:SF1">
    <property type="entry name" value="TYPE IV METHYL-DIRECTED RESTRICTION ENZYME ECOKMCRB SUBUNIT"/>
    <property type="match status" value="1"/>
</dbReference>